<organism evidence="1 2">
    <name type="scientific">Parascaris equorum</name>
    <name type="common">Equine roundworm</name>
    <dbReference type="NCBI Taxonomy" id="6256"/>
    <lineage>
        <taxon>Eukaryota</taxon>
        <taxon>Metazoa</taxon>
        <taxon>Ecdysozoa</taxon>
        <taxon>Nematoda</taxon>
        <taxon>Chromadorea</taxon>
        <taxon>Rhabditida</taxon>
        <taxon>Spirurina</taxon>
        <taxon>Ascaridomorpha</taxon>
        <taxon>Ascaridoidea</taxon>
        <taxon>Ascarididae</taxon>
        <taxon>Parascaris</taxon>
    </lineage>
</organism>
<keyword evidence="1" id="KW-1185">Reference proteome</keyword>
<dbReference type="WBParaSite" id="PEQ_0000636201-mRNA-1">
    <property type="protein sequence ID" value="PEQ_0000636201-mRNA-1"/>
    <property type="gene ID" value="PEQ_0000636201"/>
</dbReference>
<accession>A0A914RIM5</accession>
<reference evidence="2" key="1">
    <citation type="submission" date="2022-11" db="UniProtKB">
        <authorList>
            <consortium name="WormBaseParasite"/>
        </authorList>
    </citation>
    <scope>IDENTIFICATION</scope>
</reference>
<proteinExistence type="predicted"/>
<evidence type="ECO:0000313" key="1">
    <source>
        <dbReference type="Proteomes" id="UP000887564"/>
    </source>
</evidence>
<dbReference type="Proteomes" id="UP000887564">
    <property type="component" value="Unplaced"/>
</dbReference>
<protein>
    <submittedName>
        <fullName evidence="2">Uncharacterized protein</fullName>
    </submittedName>
</protein>
<sequence>MLEYLCNHEFLYSADLFIEIAELFPLFTTPSVIVHRPQQSQEQETVFAVAQNASKPFAKMFAKFATSNVSMPVDSQLLRRFEASLGQIPGLKYPSINTFNKPLEEIVPPTNLKSKYYLRLRNREKI</sequence>
<name>A0A914RIM5_PAREQ</name>
<evidence type="ECO:0000313" key="2">
    <source>
        <dbReference type="WBParaSite" id="PEQ_0000636201-mRNA-1"/>
    </source>
</evidence>
<dbReference type="AlphaFoldDB" id="A0A914RIM5"/>